<keyword evidence="2" id="KW-0999">Mitochondrion inner membrane</keyword>
<dbReference type="AlphaFoldDB" id="A0A8T2JC90"/>
<keyword evidence="4" id="KW-0472">Membrane</keyword>
<accession>A0A8T2JC90</accession>
<sequence length="255" mass="29346">MGGSGSTRRVSFEADENDNITVVKGIRLSDNVINRMREPPASAPKPPPHPPQSKPSEPISPSFTVDEEELRKKIAHELALEHARREAENQKRLEHGKLLMQEEIGKALERERNASTEQLTRAVLREKAATEEERLKAKSFSKILDEKERELKRLEEYYKDQMARLEERSAQFYKVTTEQYQIAASEVEARFKRYEAHPVCADLQTKILQCYQQNQQQSLSCSSLASQYLHCVKGARQVSVKLWKDKQVLKLVLCL</sequence>
<keyword evidence="3" id="KW-0496">Mitochondrion</keyword>
<dbReference type="InterPro" id="IPR052632">
    <property type="entry name" value="MICOS_subunit_Mic19"/>
</dbReference>
<dbReference type="GO" id="GO:0061617">
    <property type="term" value="C:MICOS complex"/>
    <property type="evidence" value="ECO:0007669"/>
    <property type="project" value="InterPro"/>
</dbReference>
<dbReference type="PANTHER" id="PTHR21588:SF18">
    <property type="entry name" value="MICOS COMPLEX SUBUNIT MIC19"/>
    <property type="match status" value="1"/>
</dbReference>
<protein>
    <recommendedName>
        <fullName evidence="12">MICOS complex subunit MIC19</fullName>
    </recommendedName>
</protein>
<gene>
    <name evidence="10" type="ORF">GDO86_006022</name>
</gene>
<reference evidence="10" key="1">
    <citation type="thesis" date="2020" institute="ProQuest LLC" country="789 East Eisenhower Parkway, Ann Arbor, MI, USA">
        <title>Comparative Genomics and Chromosome Evolution.</title>
        <authorList>
            <person name="Mudd A.B."/>
        </authorList>
    </citation>
    <scope>NUCLEOTIDE SEQUENCE</scope>
    <source>
        <strain evidence="10">Female2</strain>
        <tissue evidence="10">Blood</tissue>
    </source>
</reference>
<evidence type="ECO:0000256" key="9">
    <source>
        <dbReference type="SAM" id="MobiDB-lite"/>
    </source>
</evidence>
<dbReference type="PANTHER" id="PTHR21588">
    <property type="entry name" value="COILED-COIL-HELIX-COILED-COIL-HELIX DOMAIN CONTAINING 6"/>
    <property type="match status" value="1"/>
</dbReference>
<evidence type="ECO:0000256" key="1">
    <source>
        <dbReference type="ARBA" id="ARBA00022707"/>
    </source>
</evidence>
<name>A0A8T2JC90_9PIPI</name>
<dbReference type="EMBL" id="JAACNH010000006">
    <property type="protein sequence ID" value="KAG8440066.1"/>
    <property type="molecule type" value="Genomic_DNA"/>
</dbReference>
<evidence type="ECO:0008006" key="12">
    <source>
        <dbReference type="Google" id="ProtNLM"/>
    </source>
</evidence>
<dbReference type="InterPro" id="IPR007964">
    <property type="entry name" value="MIC19/MIC25"/>
</dbReference>
<evidence type="ECO:0000256" key="5">
    <source>
        <dbReference type="ARBA" id="ARBA00023157"/>
    </source>
</evidence>
<keyword evidence="11" id="KW-1185">Reference proteome</keyword>
<feature type="compositionally biased region" description="Pro residues" evidence="9">
    <location>
        <begin position="41"/>
        <end position="53"/>
    </location>
</feature>
<evidence type="ECO:0000256" key="6">
    <source>
        <dbReference type="ARBA" id="ARBA00023288"/>
    </source>
</evidence>
<feature type="region of interest" description="Disordered" evidence="9">
    <location>
        <begin position="25"/>
        <end position="67"/>
    </location>
</feature>
<evidence type="ECO:0000256" key="3">
    <source>
        <dbReference type="ARBA" id="ARBA00023128"/>
    </source>
</evidence>
<evidence type="ECO:0000313" key="11">
    <source>
        <dbReference type="Proteomes" id="UP000812440"/>
    </source>
</evidence>
<evidence type="ECO:0000256" key="8">
    <source>
        <dbReference type="SAM" id="Coils"/>
    </source>
</evidence>
<comment type="subcellular location">
    <subcellularLocation>
        <location evidence="7">Mitochondrion inner membrane</location>
        <topology evidence="7">Lipid-anchor</topology>
    </subcellularLocation>
</comment>
<dbReference type="Proteomes" id="UP000812440">
    <property type="component" value="Chromosome 3"/>
</dbReference>
<keyword evidence="5" id="KW-1015">Disulfide bond</keyword>
<comment type="caution">
    <text evidence="10">The sequence shown here is derived from an EMBL/GenBank/DDBJ whole genome shotgun (WGS) entry which is preliminary data.</text>
</comment>
<keyword evidence="6" id="KW-0449">Lipoprotein</keyword>
<organism evidence="10 11">
    <name type="scientific">Hymenochirus boettgeri</name>
    <name type="common">Congo dwarf clawed frog</name>
    <dbReference type="NCBI Taxonomy" id="247094"/>
    <lineage>
        <taxon>Eukaryota</taxon>
        <taxon>Metazoa</taxon>
        <taxon>Chordata</taxon>
        <taxon>Craniata</taxon>
        <taxon>Vertebrata</taxon>
        <taxon>Euteleostomi</taxon>
        <taxon>Amphibia</taxon>
        <taxon>Batrachia</taxon>
        <taxon>Anura</taxon>
        <taxon>Pipoidea</taxon>
        <taxon>Pipidae</taxon>
        <taxon>Pipinae</taxon>
        <taxon>Hymenochirus</taxon>
    </lineage>
</organism>
<dbReference type="Pfam" id="PF05300">
    <property type="entry name" value="MIC19_MIC25"/>
    <property type="match status" value="1"/>
</dbReference>
<keyword evidence="8" id="KW-0175">Coiled coil</keyword>
<proteinExistence type="predicted"/>
<feature type="coiled-coil region" evidence="8">
    <location>
        <begin position="137"/>
        <end position="168"/>
    </location>
</feature>
<evidence type="ECO:0000256" key="4">
    <source>
        <dbReference type="ARBA" id="ARBA00023136"/>
    </source>
</evidence>
<dbReference type="OrthoDB" id="9944291at2759"/>
<evidence type="ECO:0000256" key="2">
    <source>
        <dbReference type="ARBA" id="ARBA00022792"/>
    </source>
</evidence>
<feature type="region of interest" description="Disordered" evidence="9">
    <location>
        <begin position="1"/>
        <end position="20"/>
    </location>
</feature>
<dbReference type="PROSITE" id="PS51808">
    <property type="entry name" value="CHCH"/>
    <property type="match status" value="1"/>
</dbReference>
<evidence type="ECO:0000256" key="7">
    <source>
        <dbReference type="ARBA" id="ARBA00034476"/>
    </source>
</evidence>
<keyword evidence="1" id="KW-0519">Myristate</keyword>
<dbReference type="GO" id="GO:0007007">
    <property type="term" value="P:inner mitochondrial membrane organization"/>
    <property type="evidence" value="ECO:0007669"/>
    <property type="project" value="TreeGrafter"/>
</dbReference>
<evidence type="ECO:0000313" key="10">
    <source>
        <dbReference type="EMBL" id="KAG8440066.1"/>
    </source>
</evidence>